<evidence type="ECO:0000313" key="3">
    <source>
        <dbReference type="Proteomes" id="UP001054902"/>
    </source>
</evidence>
<name>A0AAD3D8E2_9STRA</name>
<comment type="caution">
    <text evidence="2">The sequence shown here is derived from an EMBL/GenBank/DDBJ whole genome shotgun (WGS) entry which is preliminary data.</text>
</comment>
<dbReference type="AlphaFoldDB" id="A0AAD3D8E2"/>
<evidence type="ECO:0008006" key="4">
    <source>
        <dbReference type="Google" id="ProtNLM"/>
    </source>
</evidence>
<evidence type="ECO:0000256" key="1">
    <source>
        <dbReference type="SAM" id="Coils"/>
    </source>
</evidence>
<organism evidence="2 3">
    <name type="scientific">Chaetoceros tenuissimus</name>
    <dbReference type="NCBI Taxonomy" id="426638"/>
    <lineage>
        <taxon>Eukaryota</taxon>
        <taxon>Sar</taxon>
        <taxon>Stramenopiles</taxon>
        <taxon>Ochrophyta</taxon>
        <taxon>Bacillariophyta</taxon>
        <taxon>Coscinodiscophyceae</taxon>
        <taxon>Chaetocerotophycidae</taxon>
        <taxon>Chaetocerotales</taxon>
        <taxon>Chaetocerotaceae</taxon>
        <taxon>Chaetoceros</taxon>
    </lineage>
</organism>
<dbReference type="Proteomes" id="UP001054902">
    <property type="component" value="Unassembled WGS sequence"/>
</dbReference>
<sequence>MGQEKAPSPQSFKGTILEAAFVDPAYNWPPREGEGVNAVELEASTYLLTKAENGDAPDLKYPEKPKIKSRTQVITETETYTTARCGFFKCCRSDEHVVNTHTRTVPVDPAEKEKLKKEYLEKRAAVRKKRKERRDQQEKYARVPDGVLIYRLDTAQHTVSLISAPNSNTDLRSLMTDIVVIGAHPSKHVSRRGIMLIDETGEKFELVACDQRTATAWMEALNMMLGKGKGGLKFGKFFGGLSSSEQHKMEEQYLNLTAYSNNLIRTGAVPSHKDKEKKKTTGGIYYCVSKKHDEGEEIDEEALESIAKRRAVIKDSWDFYRMICSLLRDRRKYDEAFRRLQLDPVYPYLNSMTGLNDPGDDANTSEEVTQKDLPEYSNMTRSAVCKDLVEKAEKALPSLVEICKALAGSLGMEEVGVGPVKEISSAIRKAEKKYEGDVLKVKDYCRALLVVKDFPTLLALLELARDSFGPLIRRVKLSTLKSDHSALAGGYRDCKINLELKDHICEIQIHVWPMWVVCGVDGFRHYRHCLEYSTDSFKDPYDALANLDRKTLAELIVMAEEAVAGMPLDSLDWYHEKYILDYFAEVGLFLDHGLPVWAETTLRQLIKLRCKSPDIGADHEETLYLQKYLAKALKLQDKHQEANDIEARVENVLKSRSKKEQEATKTVWESLFTTEVFDFIWDPNKKEREEEQRLKKEVKASKKAWRKIRQKRFQFLDSDVSVATENK</sequence>
<feature type="coiled-coil region" evidence="1">
    <location>
        <begin position="625"/>
        <end position="704"/>
    </location>
</feature>
<proteinExistence type="predicted"/>
<dbReference type="EMBL" id="BLLK01000069">
    <property type="protein sequence ID" value="GFH59638.1"/>
    <property type="molecule type" value="Genomic_DNA"/>
</dbReference>
<protein>
    <recommendedName>
        <fullName evidence="4">PH domain-containing protein</fullName>
    </recommendedName>
</protein>
<accession>A0AAD3D8E2</accession>
<keyword evidence="1" id="KW-0175">Coiled coil</keyword>
<reference evidence="2 3" key="1">
    <citation type="journal article" date="2021" name="Sci. Rep.">
        <title>The genome of the diatom Chaetoceros tenuissimus carries an ancient integrated fragment of an extant virus.</title>
        <authorList>
            <person name="Hongo Y."/>
            <person name="Kimura K."/>
            <person name="Takaki Y."/>
            <person name="Yoshida Y."/>
            <person name="Baba S."/>
            <person name="Kobayashi G."/>
            <person name="Nagasaki K."/>
            <person name="Hano T."/>
            <person name="Tomaru Y."/>
        </authorList>
    </citation>
    <scope>NUCLEOTIDE SEQUENCE [LARGE SCALE GENOMIC DNA]</scope>
    <source>
        <strain evidence="2 3">NIES-3715</strain>
    </source>
</reference>
<evidence type="ECO:0000313" key="2">
    <source>
        <dbReference type="EMBL" id="GFH59638.1"/>
    </source>
</evidence>
<dbReference type="SUPFAM" id="SSF81301">
    <property type="entry name" value="Nucleotidyltransferase"/>
    <property type="match status" value="1"/>
</dbReference>
<dbReference type="InterPro" id="IPR043519">
    <property type="entry name" value="NT_sf"/>
</dbReference>
<keyword evidence="3" id="KW-1185">Reference proteome</keyword>
<gene>
    <name evidence="2" type="ORF">CTEN210_16114</name>
</gene>